<dbReference type="PANTHER" id="PTHR45947:SF3">
    <property type="entry name" value="SULFOQUINOVOSYL TRANSFERASE SQD2"/>
    <property type="match status" value="1"/>
</dbReference>
<dbReference type="RefSeq" id="WP_380187671.1">
    <property type="nucleotide sequence ID" value="NZ_JBHTBQ010000014.1"/>
</dbReference>
<proteinExistence type="predicted"/>
<reference evidence="2" key="1">
    <citation type="journal article" date="2019" name="Int. J. Syst. Evol. Microbiol.">
        <title>The Global Catalogue of Microorganisms (GCM) 10K type strain sequencing project: providing services to taxonomists for standard genome sequencing and annotation.</title>
        <authorList>
            <consortium name="The Broad Institute Genomics Platform"/>
            <consortium name="The Broad Institute Genome Sequencing Center for Infectious Disease"/>
            <person name="Wu L."/>
            <person name="Ma J."/>
        </authorList>
    </citation>
    <scope>NUCLEOTIDE SEQUENCE [LARGE SCALE GENOMIC DNA]</scope>
    <source>
        <strain evidence="2">CCUG 62945</strain>
    </source>
</reference>
<evidence type="ECO:0000313" key="2">
    <source>
        <dbReference type="Proteomes" id="UP001596473"/>
    </source>
</evidence>
<keyword evidence="1" id="KW-0328">Glycosyltransferase</keyword>
<evidence type="ECO:0000313" key="1">
    <source>
        <dbReference type="EMBL" id="MFC7420035.1"/>
    </source>
</evidence>
<dbReference type="InterPro" id="IPR050194">
    <property type="entry name" value="Glycosyltransferase_grp1"/>
</dbReference>
<name>A0ABW2QYI9_9NEIS</name>
<dbReference type="Gene3D" id="3.40.50.2000">
    <property type="entry name" value="Glycogen Phosphorylase B"/>
    <property type="match status" value="2"/>
</dbReference>
<sequence>MTKNEVNACYRPTVFFVQRRLPHYRLPFFEALRQELEERGCRLRLLHGMPNKDELSKNDSGELPWAEKLPTHYLLGGRICWQPFFEKIKNADLVICSHENKLVFNLVAQYLYPSIKVALFGHGANLQGNPDSWSEKVKRVIAKRADWWFGYTAMSLPLINRFDFPVDRVTIANNSIDTHQMAKLFGDIDDSKKDIIRSKLKINSKNVGVFIGSFYEEKRIEFMLEAIFKIKKLVPDFEMLIAGDGVQRKLIEDFCHEHHWAKYVGLCKGKEKVELLSVSTVMINPGLVGLGILDSFVCAVPMITTDCGVHSPEIAYLKSGVNGLLVDFSQDKYATAVIELMDDQVKLSAMQQACLESAKQYSVENMARNFAEGIIKCLAEPIYRGNQ</sequence>
<accession>A0ABW2QYI9</accession>
<dbReference type="GO" id="GO:0016757">
    <property type="term" value="F:glycosyltransferase activity"/>
    <property type="evidence" value="ECO:0007669"/>
    <property type="project" value="UniProtKB-KW"/>
</dbReference>
<keyword evidence="1" id="KW-0808">Transferase</keyword>
<dbReference type="PANTHER" id="PTHR45947">
    <property type="entry name" value="SULFOQUINOVOSYL TRANSFERASE SQD2"/>
    <property type="match status" value="1"/>
</dbReference>
<keyword evidence="2" id="KW-1185">Reference proteome</keyword>
<comment type="caution">
    <text evidence="1">The sequence shown here is derived from an EMBL/GenBank/DDBJ whole genome shotgun (WGS) entry which is preliminary data.</text>
</comment>
<dbReference type="Pfam" id="PF13692">
    <property type="entry name" value="Glyco_trans_1_4"/>
    <property type="match status" value="1"/>
</dbReference>
<dbReference type="CDD" id="cd03801">
    <property type="entry name" value="GT4_PimA-like"/>
    <property type="match status" value="1"/>
</dbReference>
<dbReference type="EMBL" id="JBHTBQ010000014">
    <property type="protein sequence ID" value="MFC7420035.1"/>
    <property type="molecule type" value="Genomic_DNA"/>
</dbReference>
<gene>
    <name evidence="1" type="ORF">ACFQNF_09065</name>
</gene>
<dbReference type="SUPFAM" id="SSF53756">
    <property type="entry name" value="UDP-Glycosyltransferase/glycogen phosphorylase"/>
    <property type="match status" value="1"/>
</dbReference>
<organism evidence="1 2">
    <name type="scientific">Iodobacter arcticus</name>
    <dbReference type="NCBI Taxonomy" id="590593"/>
    <lineage>
        <taxon>Bacteria</taxon>
        <taxon>Pseudomonadati</taxon>
        <taxon>Pseudomonadota</taxon>
        <taxon>Betaproteobacteria</taxon>
        <taxon>Neisseriales</taxon>
        <taxon>Chitinibacteraceae</taxon>
        <taxon>Iodobacter</taxon>
    </lineage>
</organism>
<dbReference type="EC" id="2.4.-.-" evidence="1"/>
<dbReference type="Proteomes" id="UP001596473">
    <property type="component" value="Unassembled WGS sequence"/>
</dbReference>
<protein>
    <submittedName>
        <fullName evidence="1">Glycosyltransferase family 4 protein</fullName>
        <ecNumber evidence="1">2.4.-.-</ecNumber>
    </submittedName>
</protein>